<gene>
    <name evidence="3" type="ORF">RZO55_10295</name>
</gene>
<proteinExistence type="predicted"/>
<reference evidence="3 4" key="1">
    <citation type="submission" date="2023-10" db="EMBL/GenBank/DDBJ databases">
        <title>A novel Glycoside Hydrolase 43-Like Enzyme from Clostrdium boliviensis is an Endo-xylanase, and a Candidate for Xylooligosaccharides Production from Different Xylan Substrates.</title>
        <authorList>
            <person name="Alvarez M.T."/>
            <person name="Rocabado-Villegas L.R."/>
            <person name="Salas-Veizaga D.M."/>
            <person name="Linares-Pasten J.A."/>
            <person name="Gudmundsdottir E.E."/>
            <person name="Hreggvidsson G.O."/>
            <person name="Adlercreutz P."/>
            <person name="Nordberg Karlsson E."/>
        </authorList>
    </citation>
    <scope>NUCLEOTIDE SEQUENCE [LARGE SCALE GENOMIC DNA]</scope>
    <source>
        <strain evidence="3 4">E-1</strain>
    </source>
</reference>
<comment type="caution">
    <text evidence="3">The sequence shown here is derived from an EMBL/GenBank/DDBJ whole genome shotgun (WGS) entry which is preliminary data.</text>
</comment>
<feature type="transmembrane region" description="Helical" evidence="2">
    <location>
        <begin position="6"/>
        <end position="31"/>
    </location>
</feature>
<dbReference type="Proteomes" id="UP001276854">
    <property type="component" value="Unassembled WGS sequence"/>
</dbReference>
<feature type="non-terminal residue" evidence="3">
    <location>
        <position position="100"/>
    </location>
</feature>
<evidence type="ECO:0000256" key="2">
    <source>
        <dbReference type="SAM" id="Phobius"/>
    </source>
</evidence>
<evidence type="ECO:0000256" key="1">
    <source>
        <dbReference type="SAM" id="MobiDB-lite"/>
    </source>
</evidence>
<dbReference type="EMBL" id="JAWONS010000153">
    <property type="protein sequence ID" value="MDW2797964.1"/>
    <property type="molecule type" value="Genomic_DNA"/>
</dbReference>
<evidence type="ECO:0000313" key="3">
    <source>
        <dbReference type="EMBL" id="MDW2797964.1"/>
    </source>
</evidence>
<dbReference type="RefSeq" id="WP_318064209.1">
    <property type="nucleotide sequence ID" value="NZ_JAWONS010000153.1"/>
</dbReference>
<accession>A0ABU4GK18</accession>
<dbReference type="InterPro" id="IPR043857">
    <property type="entry name" value="DUF5819"/>
</dbReference>
<name>A0ABU4GK18_9CLOT</name>
<keyword evidence="2" id="KW-0812">Transmembrane</keyword>
<keyword evidence="2" id="KW-1133">Transmembrane helix</keyword>
<keyword evidence="4" id="KW-1185">Reference proteome</keyword>
<feature type="region of interest" description="Disordered" evidence="1">
    <location>
        <begin position="70"/>
        <end position="100"/>
    </location>
</feature>
<sequence>MHTRRSIVWIGAGGLSLLIGMHFLLTLLYLAPDNLLKRRFSEPLQQYMDPLFAQNWQLFAPDPVSQHRSLAAKAKVRDPKTGEVRETPWRDLTGPRVREV</sequence>
<dbReference type="Pfam" id="PF19136">
    <property type="entry name" value="DUF5819"/>
    <property type="match status" value="1"/>
</dbReference>
<evidence type="ECO:0000313" key="4">
    <source>
        <dbReference type="Proteomes" id="UP001276854"/>
    </source>
</evidence>
<protein>
    <submittedName>
        <fullName evidence="3">DUF5819 family protein</fullName>
    </submittedName>
</protein>
<keyword evidence="2" id="KW-0472">Membrane</keyword>
<feature type="compositionally biased region" description="Basic and acidic residues" evidence="1">
    <location>
        <begin position="75"/>
        <end position="89"/>
    </location>
</feature>
<organism evidence="3 4">
    <name type="scientific">Clostridium boliviensis</name>
    <dbReference type="NCBI Taxonomy" id="318465"/>
    <lineage>
        <taxon>Bacteria</taxon>
        <taxon>Bacillati</taxon>
        <taxon>Bacillota</taxon>
        <taxon>Clostridia</taxon>
        <taxon>Eubacteriales</taxon>
        <taxon>Clostridiaceae</taxon>
        <taxon>Clostridium</taxon>
    </lineage>
</organism>